<evidence type="ECO:0000256" key="2">
    <source>
        <dbReference type="ARBA" id="ARBA00023235"/>
    </source>
</evidence>
<dbReference type="GO" id="GO:0016853">
    <property type="term" value="F:isomerase activity"/>
    <property type="evidence" value="ECO:0007669"/>
    <property type="project" value="UniProtKB-KW"/>
</dbReference>
<dbReference type="Proteomes" id="UP000242818">
    <property type="component" value="Unassembled WGS sequence"/>
</dbReference>
<evidence type="ECO:0000256" key="3">
    <source>
        <dbReference type="PIRSR" id="PIRSR016184-1"/>
    </source>
</evidence>
<dbReference type="OrthoDB" id="9788221at2"/>
<dbReference type="RefSeq" id="WP_089710956.1">
    <property type="nucleotide sequence ID" value="NZ_FMAR01000004.1"/>
</dbReference>
<dbReference type="InterPro" id="IPR003719">
    <property type="entry name" value="Phenazine_PhzF-like"/>
</dbReference>
<dbReference type="GO" id="GO:0005737">
    <property type="term" value="C:cytoplasm"/>
    <property type="evidence" value="ECO:0007669"/>
    <property type="project" value="TreeGrafter"/>
</dbReference>
<accession>A0A1C4CQZ6</accession>
<dbReference type="PANTHER" id="PTHR13774:SF17">
    <property type="entry name" value="PHENAZINE BIOSYNTHESIS-LIKE DOMAIN-CONTAINING PROTEIN"/>
    <property type="match status" value="1"/>
</dbReference>
<dbReference type="STRING" id="1335309.GA0116948_104248"/>
<comment type="similarity">
    <text evidence="1">Belongs to the PhzF family.</text>
</comment>
<dbReference type="AlphaFoldDB" id="A0A1C4CQZ6"/>
<dbReference type="EMBL" id="FMAR01000004">
    <property type="protein sequence ID" value="SCC21449.1"/>
    <property type="molecule type" value="Genomic_DNA"/>
</dbReference>
<reference evidence="4 5" key="1">
    <citation type="submission" date="2016-08" db="EMBL/GenBank/DDBJ databases">
        <authorList>
            <person name="Seilhamer J.J."/>
        </authorList>
    </citation>
    <scope>NUCLEOTIDE SEQUENCE [LARGE SCALE GENOMIC DNA]</scope>
    <source>
        <strain evidence="4 5">A37T2</strain>
    </source>
</reference>
<proteinExistence type="inferred from homology"/>
<gene>
    <name evidence="4" type="ORF">GA0116948_104248</name>
</gene>
<keyword evidence="5" id="KW-1185">Reference proteome</keyword>
<organism evidence="4 5">
    <name type="scientific">Chitinophaga costaii</name>
    <dbReference type="NCBI Taxonomy" id="1335309"/>
    <lineage>
        <taxon>Bacteria</taxon>
        <taxon>Pseudomonadati</taxon>
        <taxon>Bacteroidota</taxon>
        <taxon>Chitinophagia</taxon>
        <taxon>Chitinophagales</taxon>
        <taxon>Chitinophagaceae</taxon>
        <taxon>Chitinophaga</taxon>
    </lineage>
</organism>
<dbReference type="PANTHER" id="PTHR13774">
    <property type="entry name" value="PHENAZINE BIOSYNTHESIS PROTEIN"/>
    <property type="match status" value="1"/>
</dbReference>
<evidence type="ECO:0000256" key="1">
    <source>
        <dbReference type="ARBA" id="ARBA00008270"/>
    </source>
</evidence>
<feature type="active site" evidence="3">
    <location>
        <position position="47"/>
    </location>
</feature>
<dbReference type="PIRSF" id="PIRSF016184">
    <property type="entry name" value="PhzC_PhzF"/>
    <property type="match status" value="1"/>
</dbReference>
<dbReference type="Gene3D" id="3.10.310.10">
    <property type="entry name" value="Diaminopimelate Epimerase, Chain A, domain 1"/>
    <property type="match status" value="2"/>
</dbReference>
<keyword evidence="2" id="KW-0413">Isomerase</keyword>
<dbReference type="NCBIfam" id="TIGR00654">
    <property type="entry name" value="PhzF_family"/>
    <property type="match status" value="1"/>
</dbReference>
<dbReference type="SUPFAM" id="SSF54506">
    <property type="entry name" value="Diaminopimelate epimerase-like"/>
    <property type="match status" value="1"/>
</dbReference>
<evidence type="ECO:0000313" key="4">
    <source>
        <dbReference type="EMBL" id="SCC21449.1"/>
    </source>
</evidence>
<protein>
    <submittedName>
        <fullName evidence="4">Phenazine biosynthesis protein PhzF family</fullName>
    </submittedName>
</protein>
<dbReference type="Pfam" id="PF02567">
    <property type="entry name" value="PhzC-PhzF"/>
    <property type="match status" value="1"/>
</dbReference>
<name>A0A1C4CQZ6_9BACT</name>
<evidence type="ECO:0000313" key="5">
    <source>
        <dbReference type="Proteomes" id="UP000242818"/>
    </source>
</evidence>
<sequence>MQPFPIYQVDAFTSTPLRGNPAAVCLLTTPLPDITLQAIAAENNLAETAFLVPQAHGYHLRWFTPTAEVPLCGHATLASAHVLWETGRAALPDAIHFHTLSGTLLASRDADGAITLDFPVSPGKAVELPSAIQQAIPARIVHASSHGDRYVLELENAEAVETLQPDFTVIKATGGVVITARGKTGTPYDFISRFFASHIGIDEDPVTGSAHCCLAAYWAPLLGKKDFRAYQASARGGEMRVQLVGDRVLMTGNAVTVLKGEFVRYE</sequence>